<dbReference type="SUPFAM" id="SSF52283">
    <property type="entry name" value="Formate/glycerate dehydrogenase catalytic domain-like"/>
    <property type="match status" value="1"/>
</dbReference>
<evidence type="ECO:0000313" key="7">
    <source>
        <dbReference type="Proteomes" id="UP000672602"/>
    </source>
</evidence>
<evidence type="ECO:0000259" key="4">
    <source>
        <dbReference type="Pfam" id="PF00389"/>
    </source>
</evidence>
<dbReference type="PANTHER" id="PTHR10996:SF282">
    <property type="entry name" value="D-3-PHOSPHOGLYCERATE DEHYDROGENASE 1-RELATED"/>
    <property type="match status" value="1"/>
</dbReference>
<dbReference type="AlphaFoldDB" id="A0A8J7RZL5"/>
<dbReference type="PANTHER" id="PTHR10996">
    <property type="entry name" value="2-HYDROXYACID DEHYDROGENASE-RELATED"/>
    <property type="match status" value="1"/>
</dbReference>
<dbReference type="Gene3D" id="3.40.50.720">
    <property type="entry name" value="NAD(P)-binding Rossmann-like Domain"/>
    <property type="match status" value="2"/>
</dbReference>
<dbReference type="EMBL" id="JAGMWN010000004">
    <property type="protein sequence ID" value="MBP5857510.1"/>
    <property type="molecule type" value="Genomic_DNA"/>
</dbReference>
<proteinExistence type="inferred from homology"/>
<dbReference type="InterPro" id="IPR029752">
    <property type="entry name" value="D-isomer_DH_CS1"/>
</dbReference>
<dbReference type="PROSITE" id="PS00065">
    <property type="entry name" value="D_2_HYDROXYACID_DH_1"/>
    <property type="match status" value="1"/>
</dbReference>
<gene>
    <name evidence="6" type="ORF">KAJ83_10860</name>
</gene>
<sequence length="340" mass="36844">MTPKGKIPAMPKILITHNRDLLRNFYSHEAVEQLRAFADVRLNESDDPLAGDRLVEAARDVDIVISDRLVPGTPELFRALPELAVFMRCAVDCRNIDVEAASEAGTLVVGCSSGYNEAVAEAALGLVLMLGRRLHIGDRLYKQGQARQPMVLGRQLAGASIGIIGFGNIGRRIGDLAIAFGMKVRAFDPYLRIVNGCVEQTGFEETLQADFVVCAAYATPETEGMMNREAFAKMRADAYFVNISRGVLVDEDALRDALARGVIAGAGLDVGLGHDEQPSADIAAMPNVVAVPHVAGLTREASDYQAFETVRQIKELMAGKLPKLAFNAHRATRLDRLRSA</sequence>
<dbReference type="Pfam" id="PF00389">
    <property type="entry name" value="2-Hacid_dh"/>
    <property type="match status" value="1"/>
</dbReference>
<dbReference type="GO" id="GO:0051287">
    <property type="term" value="F:NAD binding"/>
    <property type="evidence" value="ECO:0007669"/>
    <property type="project" value="InterPro"/>
</dbReference>
<evidence type="ECO:0000256" key="1">
    <source>
        <dbReference type="ARBA" id="ARBA00005854"/>
    </source>
</evidence>
<protein>
    <submittedName>
        <fullName evidence="6">Hydroxyacid dehydrogenase</fullName>
    </submittedName>
</protein>
<feature type="domain" description="D-isomer specific 2-hydroxyacid dehydrogenase catalytic" evidence="4">
    <location>
        <begin position="27"/>
        <end position="323"/>
    </location>
</feature>
<feature type="domain" description="D-isomer specific 2-hydroxyacid dehydrogenase NAD-binding" evidence="5">
    <location>
        <begin position="124"/>
        <end position="295"/>
    </location>
</feature>
<dbReference type="InterPro" id="IPR036291">
    <property type="entry name" value="NAD(P)-bd_dom_sf"/>
</dbReference>
<name>A0A8J7RZL5_9PROT</name>
<evidence type="ECO:0000256" key="3">
    <source>
        <dbReference type="RuleBase" id="RU003719"/>
    </source>
</evidence>
<comment type="similarity">
    <text evidence="1 3">Belongs to the D-isomer specific 2-hydroxyacid dehydrogenase family.</text>
</comment>
<evidence type="ECO:0000313" key="6">
    <source>
        <dbReference type="EMBL" id="MBP5857510.1"/>
    </source>
</evidence>
<dbReference type="Proteomes" id="UP000672602">
    <property type="component" value="Unassembled WGS sequence"/>
</dbReference>
<evidence type="ECO:0000256" key="2">
    <source>
        <dbReference type="ARBA" id="ARBA00023002"/>
    </source>
</evidence>
<comment type="caution">
    <text evidence="6">The sequence shown here is derived from an EMBL/GenBank/DDBJ whole genome shotgun (WGS) entry which is preliminary data.</text>
</comment>
<accession>A0A8J7RZL5</accession>
<evidence type="ECO:0000259" key="5">
    <source>
        <dbReference type="Pfam" id="PF02826"/>
    </source>
</evidence>
<organism evidence="6 7">
    <name type="scientific">Marivibrio halodurans</name>
    <dbReference type="NCBI Taxonomy" id="2039722"/>
    <lineage>
        <taxon>Bacteria</taxon>
        <taxon>Pseudomonadati</taxon>
        <taxon>Pseudomonadota</taxon>
        <taxon>Alphaproteobacteria</taxon>
        <taxon>Rhodospirillales</taxon>
        <taxon>Rhodospirillaceae</taxon>
        <taxon>Marivibrio</taxon>
    </lineage>
</organism>
<dbReference type="InterPro" id="IPR006139">
    <property type="entry name" value="D-isomer_2_OHA_DH_cat_dom"/>
</dbReference>
<dbReference type="SUPFAM" id="SSF51735">
    <property type="entry name" value="NAD(P)-binding Rossmann-fold domains"/>
    <property type="match status" value="1"/>
</dbReference>
<keyword evidence="2 3" id="KW-0560">Oxidoreductase</keyword>
<dbReference type="GO" id="GO:0016616">
    <property type="term" value="F:oxidoreductase activity, acting on the CH-OH group of donors, NAD or NADP as acceptor"/>
    <property type="evidence" value="ECO:0007669"/>
    <property type="project" value="InterPro"/>
</dbReference>
<dbReference type="InterPro" id="IPR006140">
    <property type="entry name" value="D-isomer_DH_NAD-bd"/>
</dbReference>
<keyword evidence="7" id="KW-1185">Reference proteome</keyword>
<reference evidence="6" key="1">
    <citation type="submission" date="2021-04" db="EMBL/GenBank/DDBJ databases">
        <authorList>
            <person name="Zhang D.-C."/>
        </authorList>
    </citation>
    <scope>NUCLEOTIDE SEQUENCE</scope>
    <source>
        <strain evidence="6">CGMCC 1.15697</strain>
    </source>
</reference>
<dbReference type="PROSITE" id="PS00671">
    <property type="entry name" value="D_2_HYDROXYACID_DH_3"/>
    <property type="match status" value="1"/>
</dbReference>
<dbReference type="Pfam" id="PF02826">
    <property type="entry name" value="2-Hacid_dh_C"/>
    <property type="match status" value="1"/>
</dbReference>
<dbReference type="InterPro" id="IPR050223">
    <property type="entry name" value="D-isomer_2-hydroxyacid_DH"/>
</dbReference>
<dbReference type="InterPro" id="IPR029753">
    <property type="entry name" value="D-isomer_DH_CS"/>
</dbReference>